<proteinExistence type="predicted"/>
<dbReference type="WBParaSite" id="PS1159_v2.g23540.t1">
    <property type="protein sequence ID" value="PS1159_v2.g23540.t1"/>
    <property type="gene ID" value="PS1159_v2.g23540"/>
</dbReference>
<organism evidence="1 2">
    <name type="scientific">Panagrolaimus sp. PS1159</name>
    <dbReference type="NCBI Taxonomy" id="55785"/>
    <lineage>
        <taxon>Eukaryota</taxon>
        <taxon>Metazoa</taxon>
        <taxon>Ecdysozoa</taxon>
        <taxon>Nematoda</taxon>
        <taxon>Chromadorea</taxon>
        <taxon>Rhabditida</taxon>
        <taxon>Tylenchina</taxon>
        <taxon>Panagrolaimomorpha</taxon>
        <taxon>Panagrolaimoidea</taxon>
        <taxon>Panagrolaimidae</taxon>
        <taxon>Panagrolaimus</taxon>
    </lineage>
</organism>
<evidence type="ECO:0000313" key="2">
    <source>
        <dbReference type="WBParaSite" id="PS1159_v2.g23540.t1"/>
    </source>
</evidence>
<evidence type="ECO:0000313" key="1">
    <source>
        <dbReference type="Proteomes" id="UP000887580"/>
    </source>
</evidence>
<dbReference type="Proteomes" id="UP000887580">
    <property type="component" value="Unplaced"/>
</dbReference>
<reference evidence="2" key="1">
    <citation type="submission" date="2022-11" db="UniProtKB">
        <authorList>
            <consortium name="WormBaseParasite"/>
        </authorList>
    </citation>
    <scope>IDENTIFICATION</scope>
</reference>
<name>A0AC35G3A4_9BILA</name>
<accession>A0AC35G3A4</accession>
<protein>
    <submittedName>
        <fullName evidence="2">USP domain-containing protein</fullName>
    </submittedName>
</protein>
<sequence>MRIEQDYTGTPETVGEVPSAPVDDPQPSTKLLPIMPPDSDYESIYHPLDQDGHAYVGLVNQAMTCYLNSLIQALFMTPEFRNILYQWQYNGTMEEASKNIPFQLQKLFALLQTTLKPSLETKDLTASFGWEGSDAYEQHDVQELSRVMLEALEHRFRKSEQHRTFIQNLYKGTMEDFVKCLGCKRESVRQDIFNDLALAVREFGATESYKSVEEALSAFIKPELLSGSNKYKCDNCNSYQEAEKGLRFTGLPYLLVIQLKRFTVDYSSGFRVKLNDTMTFPDYLDLNSYIHDPKATPPPPLKPKMSYASAATKKTQPETILENEDFPSLTSKPTIGDSDGWINKPPTCDEVQTMIKKGPYVYELFAIMIHQGSATGGHYFAYIKNLEQSRWLCFNDTNVKAIDLDEVKKSFGGTGWSSNTNAYLMMYRQIDPEKNQNFTRNNELPQHVKNWLQKWEDEETRRENKQKELESMIKVRVLLNDDRILQENSPYGALEQSFSRSSSGKDVVQHFCSRLSEQGILISDVDSAILIPVNSSFNYTDEAEPFDLKAPISELARTFYSDVQFIMELKREDFSLPPRISADASLRTIDILTVDVSYNSVRMCKRMCVYNQETLESIRNRICALIPKCHADDYPCRMVLDSVINDDTPLRLINDYTMTLQNLLTTRFQLSRFYIDCGLPNVLENDRKVEDFTQSQMCKIIEKQKYGIRIRICLPNANDYRQAGLKPPPKIVGPPSASNVTPPESPGKDCGPLSKKLKQLGPLNEIDAIGHSDSYYTPANSSSSQIVMSSNQPNNSMINTLPIMDRFVNSIPADSPPAYEDIIRTDPRVSPIDGMPSTTDPSASLNVFSDNEMDCEMDVPGSANISPNVSDNEENRPPPYSETWQPKWGNDTEELRSRDFDLGPFGERKDIRNEAYEDSEYTVDVMESYYNDNFQCQCLNLVVDSRQYTSKLIEWLARHLRLNPDNIVLQKHYNETDTKGFDITLMADESIKSSFSSVSRISVSLRVPTNENEKLIRVVEFDMANDAAVDTWPTLFYVPASEATTFSEFKEKCVTMLENAYAEKIKPKCLRIREITNSGAAILNDSKTFKTRGYTWDNLVCLQKLKQKEASKMKEGINYQAIICRRFCPSTIEIMPPFEVIIPEDDLVQGLQILKKVISEHSNILPERLAFSKLLPLATFARWPFTKSLSELYDTTFGELSALQNDCAGKLIYFV</sequence>